<protein>
    <recommendedName>
        <fullName evidence="6">Helicase C-terminal domain-containing protein</fullName>
    </recommendedName>
</protein>
<keyword evidence="2" id="KW-0378">Hydrolase</keyword>
<evidence type="ECO:0000313" key="7">
    <source>
        <dbReference type="EMBL" id="CAL1548919.1"/>
    </source>
</evidence>
<name>A0AAV2IUR0_LYMST</name>
<feature type="non-terminal residue" evidence="7">
    <location>
        <position position="1"/>
    </location>
</feature>
<evidence type="ECO:0000256" key="5">
    <source>
        <dbReference type="ARBA" id="ARBA00047984"/>
    </source>
</evidence>
<comment type="catalytic activity">
    <reaction evidence="5">
        <text>ATP + H2O = ADP + phosphate + H(+)</text>
        <dbReference type="Rhea" id="RHEA:13065"/>
        <dbReference type="ChEBI" id="CHEBI:15377"/>
        <dbReference type="ChEBI" id="CHEBI:15378"/>
        <dbReference type="ChEBI" id="CHEBI:30616"/>
        <dbReference type="ChEBI" id="CHEBI:43474"/>
        <dbReference type="ChEBI" id="CHEBI:456216"/>
        <dbReference type="EC" id="3.6.4.13"/>
    </reaction>
</comment>
<dbReference type="Pfam" id="PF00271">
    <property type="entry name" value="Helicase_C"/>
    <property type="match status" value="1"/>
</dbReference>
<dbReference type="EMBL" id="CAXITT010002170">
    <property type="protein sequence ID" value="CAL1548919.1"/>
    <property type="molecule type" value="Genomic_DNA"/>
</dbReference>
<keyword evidence="3" id="KW-0347">Helicase</keyword>
<dbReference type="GO" id="GO:0055087">
    <property type="term" value="C:Ski complex"/>
    <property type="evidence" value="ECO:0007669"/>
    <property type="project" value="TreeGrafter"/>
</dbReference>
<evidence type="ECO:0000313" key="8">
    <source>
        <dbReference type="Proteomes" id="UP001497497"/>
    </source>
</evidence>
<dbReference type="InterPro" id="IPR001650">
    <property type="entry name" value="Helicase_C-like"/>
</dbReference>
<dbReference type="PROSITE" id="PS51194">
    <property type="entry name" value="HELICASE_CTER"/>
    <property type="match status" value="1"/>
</dbReference>
<comment type="caution">
    <text evidence="7">The sequence shown here is derived from an EMBL/GenBank/DDBJ whole genome shotgun (WGS) entry which is preliminary data.</text>
</comment>
<dbReference type="AlphaFoldDB" id="A0AAV2IUR0"/>
<keyword evidence="1" id="KW-0547">Nucleotide-binding</keyword>
<dbReference type="GO" id="GO:0016787">
    <property type="term" value="F:hydrolase activity"/>
    <property type="evidence" value="ECO:0007669"/>
    <property type="project" value="UniProtKB-KW"/>
</dbReference>
<dbReference type="GO" id="GO:0005524">
    <property type="term" value="F:ATP binding"/>
    <property type="evidence" value="ECO:0007669"/>
    <property type="project" value="UniProtKB-KW"/>
</dbReference>
<feature type="domain" description="Helicase C-terminal" evidence="6">
    <location>
        <begin position="1"/>
        <end position="197"/>
    </location>
</feature>
<gene>
    <name evidence="7" type="ORF">GSLYS_00022236001</name>
</gene>
<evidence type="ECO:0000256" key="1">
    <source>
        <dbReference type="ARBA" id="ARBA00022741"/>
    </source>
</evidence>
<dbReference type="GO" id="GO:0070478">
    <property type="term" value="P:nuclear-transcribed mRNA catabolic process, 3'-5' exonucleolytic nonsense-mediated decay"/>
    <property type="evidence" value="ECO:0007669"/>
    <property type="project" value="TreeGrafter"/>
</dbReference>
<accession>A0AAV2IUR0</accession>
<dbReference type="SUPFAM" id="SSF52540">
    <property type="entry name" value="P-loop containing nucleoside triphosphate hydrolases"/>
    <property type="match status" value="1"/>
</dbReference>
<dbReference type="Proteomes" id="UP001497497">
    <property type="component" value="Unassembled WGS sequence"/>
</dbReference>
<dbReference type="PANTHER" id="PTHR12131:SF1">
    <property type="entry name" value="ATP-DEPENDENT RNA HELICASE SUPV3L1, MITOCHONDRIAL-RELATED"/>
    <property type="match status" value="1"/>
</dbReference>
<dbReference type="PANTHER" id="PTHR12131">
    <property type="entry name" value="ATP-DEPENDENT RNA AND DNA HELICASE"/>
    <property type="match status" value="1"/>
</dbReference>
<dbReference type="SMART" id="SM00490">
    <property type="entry name" value="HELICc"/>
    <property type="match status" value="1"/>
</dbReference>
<dbReference type="InterPro" id="IPR027417">
    <property type="entry name" value="P-loop_NTPase"/>
</dbReference>
<feature type="non-terminal residue" evidence="7">
    <location>
        <position position="230"/>
    </location>
</feature>
<keyword evidence="8" id="KW-1185">Reference proteome</keyword>
<evidence type="ECO:0000259" key="6">
    <source>
        <dbReference type="PROSITE" id="PS51194"/>
    </source>
</evidence>
<organism evidence="7 8">
    <name type="scientific">Lymnaea stagnalis</name>
    <name type="common">Great pond snail</name>
    <name type="synonym">Helix stagnalis</name>
    <dbReference type="NCBI Taxonomy" id="6523"/>
    <lineage>
        <taxon>Eukaryota</taxon>
        <taxon>Metazoa</taxon>
        <taxon>Spiralia</taxon>
        <taxon>Lophotrochozoa</taxon>
        <taxon>Mollusca</taxon>
        <taxon>Gastropoda</taxon>
        <taxon>Heterobranchia</taxon>
        <taxon>Euthyneura</taxon>
        <taxon>Panpulmonata</taxon>
        <taxon>Hygrophila</taxon>
        <taxon>Lymnaeoidea</taxon>
        <taxon>Lymnaeidae</taxon>
        <taxon>Lymnaea</taxon>
    </lineage>
</organism>
<dbReference type="Gene3D" id="3.40.50.300">
    <property type="entry name" value="P-loop containing nucleotide triphosphate hydrolases"/>
    <property type="match status" value="1"/>
</dbReference>
<keyword evidence="4" id="KW-0067">ATP-binding</keyword>
<evidence type="ECO:0000256" key="2">
    <source>
        <dbReference type="ARBA" id="ARBA00022801"/>
    </source>
</evidence>
<evidence type="ECO:0000256" key="4">
    <source>
        <dbReference type="ARBA" id="ARBA00022840"/>
    </source>
</evidence>
<proteinExistence type="predicted"/>
<sequence length="230" mass="25752">KLIKALRTNNLLPAIVFLPTRRKCDEAATEVALDKSQKTDSEKQLIREQIFEEFAAENPEIKRHKHRKVLIRGGVAAHHAGHIPAWKLLIEKMMSKGLLNAIFATSTVAAGVDFPARTVVITNADARGNDGWRTLRASELQQMTGRAGRRGKDNVGFAVLAPGQFQNPKKIAELLKSPPDELQSKFRSTYTSLLNLLDAFKSFGQVREIAEKSFAFRETAHQIDKLEKLR</sequence>
<dbReference type="InterPro" id="IPR050699">
    <property type="entry name" value="RNA-DNA_Helicase"/>
</dbReference>
<evidence type="ECO:0000256" key="3">
    <source>
        <dbReference type="ARBA" id="ARBA00022806"/>
    </source>
</evidence>
<dbReference type="GO" id="GO:0003724">
    <property type="term" value="F:RNA helicase activity"/>
    <property type="evidence" value="ECO:0007669"/>
    <property type="project" value="UniProtKB-EC"/>
</dbReference>
<reference evidence="7 8" key="1">
    <citation type="submission" date="2024-04" db="EMBL/GenBank/DDBJ databases">
        <authorList>
            <consortium name="Genoscope - CEA"/>
            <person name="William W."/>
        </authorList>
    </citation>
    <scope>NUCLEOTIDE SEQUENCE [LARGE SCALE GENOMIC DNA]</scope>
</reference>